<feature type="domain" description="Formiminotransferase N-terminal subdomain" evidence="21">
    <location>
        <begin position="17"/>
        <end position="190"/>
    </location>
</feature>
<evidence type="ECO:0000256" key="18">
    <source>
        <dbReference type="ARBA" id="ARBA00025915"/>
    </source>
</evidence>
<dbReference type="InterPro" id="IPR022384">
    <property type="entry name" value="FormiminoTrfase_cat_dom_sf"/>
</dbReference>
<keyword evidence="23" id="KW-1185">Reference proteome</keyword>
<dbReference type="GO" id="GO:0019556">
    <property type="term" value="P:L-histidine catabolic process to glutamate and formamide"/>
    <property type="evidence" value="ECO:0007669"/>
    <property type="project" value="UniProtKB-UniPathway"/>
</dbReference>
<gene>
    <name evidence="22" type="ordered locus">Tter_0694</name>
</gene>
<organism evidence="22 23">
    <name type="scientific">Thermobaculum terrenum (strain ATCC BAA-798 / CCMEE 7001 / YNP1)</name>
    <dbReference type="NCBI Taxonomy" id="525904"/>
    <lineage>
        <taxon>Bacteria</taxon>
        <taxon>Bacillati</taxon>
        <taxon>Chloroflexota</taxon>
        <taxon>Chloroflexia</taxon>
        <taxon>Candidatus Thermobaculales</taxon>
        <taxon>Candidatus Thermobaculaceae</taxon>
        <taxon>Thermobaculum</taxon>
    </lineage>
</organism>
<dbReference type="EMBL" id="CP001825">
    <property type="protein sequence ID" value="ACZ41611.1"/>
    <property type="molecule type" value="Genomic_DNA"/>
</dbReference>
<dbReference type="Pfam" id="PF02971">
    <property type="entry name" value="FTCD"/>
    <property type="match status" value="1"/>
</dbReference>
<comment type="pathway">
    <text evidence="3">Amino-acid degradation; L-histidine degradation into L-glutamate; L-glutamate from N-formimidoyl-L-glutamate (transferase route): step 1/1.</text>
</comment>
<dbReference type="eggNOG" id="COG3404">
    <property type="taxonomic scope" value="Bacteria"/>
</dbReference>
<dbReference type="InterPro" id="IPR007044">
    <property type="entry name" value="Cyclodeamin/CycHdrlase"/>
</dbReference>
<evidence type="ECO:0000256" key="9">
    <source>
        <dbReference type="ARBA" id="ARBA00022490"/>
    </source>
</evidence>
<dbReference type="Proteomes" id="UP000000323">
    <property type="component" value="Chromosome 1"/>
</dbReference>
<evidence type="ECO:0000256" key="2">
    <source>
        <dbReference type="ARBA" id="ARBA00004555"/>
    </source>
</evidence>
<protein>
    <recommendedName>
        <fullName evidence="8">Formimidoyltransferase-cyclodeaminase</fullName>
        <ecNumber evidence="6">2.1.2.5</ecNumber>
        <ecNumber evidence="7">4.3.1.4</ecNumber>
    </recommendedName>
    <alternativeName>
        <fullName evidence="19">Formiminotransferase-cyclodeaminase</fullName>
    </alternativeName>
</protein>
<evidence type="ECO:0000256" key="8">
    <source>
        <dbReference type="ARBA" id="ARBA00017787"/>
    </source>
</evidence>
<dbReference type="AlphaFoldDB" id="D1CFA5"/>
<evidence type="ECO:0000256" key="7">
    <source>
        <dbReference type="ARBA" id="ARBA00012998"/>
    </source>
</evidence>
<dbReference type="PANTHER" id="PTHR12234:SF1">
    <property type="entry name" value="FORMIMINOTRANSFERASE N-TERMINAL SUBDOMAIN-CONTAINING PROTEIN"/>
    <property type="match status" value="1"/>
</dbReference>
<comment type="subcellular location">
    <subcellularLocation>
        <location evidence="1">Cytoplasm</location>
        <location evidence="1">Cytoskeleton</location>
        <location evidence="1">Microtubule organizing center</location>
        <location evidence="1">Centrosome</location>
        <location evidence="1">Centriole</location>
    </subcellularLocation>
    <subcellularLocation>
        <location evidence="2">Golgi apparatus</location>
    </subcellularLocation>
</comment>
<keyword evidence="14" id="KW-0206">Cytoskeleton</keyword>
<dbReference type="EC" id="2.1.2.5" evidence="6"/>
<reference evidence="23" key="1">
    <citation type="journal article" date="2010" name="Stand. Genomic Sci.">
        <title>Complete genome sequence of 'Thermobaculum terrenum' type strain (YNP1).</title>
        <authorList>
            <person name="Kiss H."/>
            <person name="Cleland D."/>
            <person name="Lapidus A."/>
            <person name="Lucas S."/>
            <person name="Glavina Del Rio T."/>
            <person name="Nolan M."/>
            <person name="Tice H."/>
            <person name="Han C."/>
            <person name="Goodwin L."/>
            <person name="Pitluck S."/>
            <person name="Liolios K."/>
            <person name="Ivanova N."/>
            <person name="Mavromatis K."/>
            <person name="Ovchinnikova G."/>
            <person name="Pati A."/>
            <person name="Chen A."/>
            <person name="Palaniappan K."/>
            <person name="Land M."/>
            <person name="Hauser L."/>
            <person name="Chang Y."/>
            <person name="Jeffries C."/>
            <person name="Lu M."/>
            <person name="Brettin T."/>
            <person name="Detter J."/>
            <person name="Goker M."/>
            <person name="Tindall B."/>
            <person name="Beck B."/>
            <person name="McDermott T."/>
            <person name="Woyke T."/>
            <person name="Bristow J."/>
            <person name="Eisen J."/>
            <person name="Markowitz V."/>
            <person name="Hugenholtz P."/>
            <person name="Kyrpides N."/>
            <person name="Klenk H."/>
            <person name="Cheng J."/>
        </authorList>
    </citation>
    <scope>NUCLEOTIDE SEQUENCE [LARGE SCALE GENOMIC DNA]</scope>
    <source>
        <strain evidence="23">ATCC BAA-798 / YNP1</strain>
    </source>
</reference>
<comment type="function">
    <text evidence="17">Folate-dependent enzyme, that displays both transferase and deaminase activity. Serves to channel one-carbon units from formiminoglutamate to the folate pool.</text>
</comment>
<evidence type="ECO:0000256" key="14">
    <source>
        <dbReference type="ARBA" id="ARBA00023212"/>
    </source>
</evidence>
<name>D1CFA5_THET1</name>
<dbReference type="GO" id="GO:0005814">
    <property type="term" value="C:centriole"/>
    <property type="evidence" value="ECO:0007669"/>
    <property type="project" value="UniProtKB-SubCell"/>
</dbReference>
<evidence type="ECO:0000256" key="11">
    <source>
        <dbReference type="ARBA" id="ARBA00022808"/>
    </source>
</evidence>
<evidence type="ECO:0000256" key="5">
    <source>
        <dbReference type="ARBA" id="ARBA00010825"/>
    </source>
</evidence>
<evidence type="ECO:0000259" key="20">
    <source>
        <dbReference type="SMART" id="SM01221"/>
    </source>
</evidence>
<sequence length="518" mass="55550">MRDSISKCWVVLQLLGRWLECVPNFSEGRDRAKIESIASAARALGAYVLNIHSDPDHNRSVVTLAAPADQIVEAVMSMIRRAVELLDIRYHVGVHPRIGVVDVVPFVPLGAATQEDSVKAAIEVASRVGNELEVPVYLYEWAARHPEYRALPDVRRLYSQAILAGNFLEPDFGPFMPHPTAGACVVGARGPLIAFNCVLGTPDVSVARRIAFRIRESSGGMLGVRALGLWLESLGLAQVSMNIVDPVKAPLHVVFERVKQLAAQEGTYVVSSELVGLMPSSVALGAASHALGLPSLSFSQLVEMSILSRRSEVNLEEFLDSLASSAPTPGGGAASALVGAIAAALSSMVANLTIGKKKYMQFEEDMRKVVASCGELRSSLLQLMHDDEEAYNALMNAFRLPKDTEEQVAARNAEIQKALIGACEVPLTIAQKCVEVLELSEYVAGNGNANAVSDAGVSALMAEAAARGALLNVYINCNLMKDSTQADGYRRRAEEIESTARSKSSEVMAIVRSRINGG</sequence>
<dbReference type="eggNOG" id="COG3643">
    <property type="taxonomic scope" value="Bacteria"/>
</dbReference>
<dbReference type="InterPro" id="IPR013802">
    <property type="entry name" value="Formiminotransferase_C"/>
</dbReference>
<dbReference type="SMART" id="SM01221">
    <property type="entry name" value="FTCD"/>
    <property type="match status" value="1"/>
</dbReference>
<evidence type="ECO:0000256" key="6">
    <source>
        <dbReference type="ARBA" id="ARBA00012252"/>
    </source>
</evidence>
<evidence type="ECO:0000256" key="19">
    <source>
        <dbReference type="ARBA" id="ARBA00030029"/>
    </source>
</evidence>
<dbReference type="InterPro" id="IPR004227">
    <property type="entry name" value="Formiminotransferase_cat"/>
</dbReference>
<evidence type="ECO:0000256" key="17">
    <source>
        <dbReference type="ARBA" id="ARBA00025506"/>
    </source>
</evidence>
<evidence type="ECO:0000256" key="4">
    <source>
        <dbReference type="ARBA" id="ARBA00008297"/>
    </source>
</evidence>
<evidence type="ECO:0000256" key="12">
    <source>
        <dbReference type="ARBA" id="ARBA00022954"/>
    </source>
</evidence>
<dbReference type="KEGG" id="ttr:Tter_0694"/>
<keyword evidence="10 22" id="KW-0808">Transferase</keyword>
<accession>D1CFA5</accession>
<dbReference type="NCBIfam" id="TIGR02024">
    <property type="entry name" value="FtcD"/>
    <property type="match status" value="1"/>
</dbReference>
<dbReference type="STRING" id="525904.Tter_0694"/>
<dbReference type="Pfam" id="PF07837">
    <property type="entry name" value="FTCD_N"/>
    <property type="match status" value="1"/>
</dbReference>
<comment type="subunit">
    <text evidence="18">Homooctamer, including four polyglutamate binding sites. The subunits are arranged as a tetramer of dimers, and form a planar ring-shaped structure.</text>
</comment>
<keyword evidence="15" id="KW-0456">Lyase</keyword>
<keyword evidence="12" id="KW-0290">Folate-binding</keyword>
<keyword evidence="13" id="KW-0333">Golgi apparatus</keyword>
<comment type="similarity">
    <text evidence="4">In the N-terminal section; belongs to the formiminotransferase family.</text>
</comment>
<evidence type="ECO:0000256" key="1">
    <source>
        <dbReference type="ARBA" id="ARBA00004114"/>
    </source>
</evidence>
<dbReference type="InterPro" id="IPR037064">
    <property type="entry name" value="Formiminotransferase_N_sf"/>
</dbReference>
<evidence type="ECO:0000313" key="22">
    <source>
        <dbReference type="EMBL" id="ACZ41611.1"/>
    </source>
</evidence>
<dbReference type="Gene3D" id="3.30.70.670">
    <property type="entry name" value="Formiminotransferase, C-terminal subdomain"/>
    <property type="match status" value="1"/>
</dbReference>
<evidence type="ECO:0000256" key="10">
    <source>
        <dbReference type="ARBA" id="ARBA00022679"/>
    </source>
</evidence>
<evidence type="ECO:0000313" key="23">
    <source>
        <dbReference type="Proteomes" id="UP000000323"/>
    </source>
</evidence>
<keyword evidence="11" id="KW-0369">Histidine metabolism</keyword>
<dbReference type="UniPathway" id="UPA00379">
    <property type="reaction ID" value="UER00555"/>
</dbReference>
<keyword evidence="16" id="KW-0511">Multifunctional enzyme</keyword>
<dbReference type="InterPro" id="IPR051623">
    <property type="entry name" value="FTCD"/>
</dbReference>
<evidence type="ECO:0000256" key="3">
    <source>
        <dbReference type="ARBA" id="ARBA00005082"/>
    </source>
</evidence>
<evidence type="ECO:0000256" key="16">
    <source>
        <dbReference type="ARBA" id="ARBA00023268"/>
    </source>
</evidence>
<dbReference type="GO" id="GO:0005542">
    <property type="term" value="F:folic acid binding"/>
    <property type="evidence" value="ECO:0007669"/>
    <property type="project" value="UniProtKB-KW"/>
</dbReference>
<dbReference type="InterPro" id="IPR036178">
    <property type="entry name" value="Formintransfe-cycloase-like_sf"/>
</dbReference>
<dbReference type="InterPro" id="IPR037070">
    <property type="entry name" value="Formiminotransferase_C_sf"/>
</dbReference>
<dbReference type="SUPFAM" id="SSF101262">
    <property type="entry name" value="Methenyltetrahydrofolate cyclohydrolase-like"/>
    <property type="match status" value="1"/>
</dbReference>
<dbReference type="EC" id="4.3.1.4" evidence="7"/>
<dbReference type="GO" id="GO:0030412">
    <property type="term" value="F:formimidoyltetrahydrofolate cyclodeaminase activity"/>
    <property type="evidence" value="ECO:0007669"/>
    <property type="project" value="UniProtKB-EC"/>
</dbReference>
<dbReference type="Pfam" id="PF04961">
    <property type="entry name" value="FTCD_C"/>
    <property type="match status" value="1"/>
</dbReference>
<dbReference type="SMART" id="SM01222">
    <property type="entry name" value="FTCD_N"/>
    <property type="match status" value="1"/>
</dbReference>
<keyword evidence="9" id="KW-0963">Cytoplasm</keyword>
<dbReference type="Gene3D" id="3.30.990.10">
    <property type="entry name" value="Formiminotransferase, N-terminal subdomain"/>
    <property type="match status" value="1"/>
</dbReference>
<evidence type="ECO:0000256" key="13">
    <source>
        <dbReference type="ARBA" id="ARBA00023034"/>
    </source>
</evidence>
<dbReference type="OrthoDB" id="9773217at2"/>
<dbReference type="HOGENOM" id="CLU_040037_1_0_0"/>
<evidence type="ECO:0000256" key="15">
    <source>
        <dbReference type="ARBA" id="ARBA00023239"/>
    </source>
</evidence>
<comment type="similarity">
    <text evidence="5">In the C-terminal section; belongs to the cyclodeaminase/cyclohydrolase family.</text>
</comment>
<dbReference type="InterPro" id="IPR012886">
    <property type="entry name" value="Formiminotransferase_N"/>
</dbReference>
<dbReference type="GO" id="GO:0019557">
    <property type="term" value="P:L-histidine catabolic process to glutamate and formate"/>
    <property type="evidence" value="ECO:0007669"/>
    <property type="project" value="UniProtKB-UniPathway"/>
</dbReference>
<dbReference type="Gene3D" id="1.20.120.680">
    <property type="entry name" value="Formiminotetrahydrofolate cyclodeaminase monomer, up-and-down helical bundle"/>
    <property type="match status" value="1"/>
</dbReference>
<dbReference type="GO" id="GO:0030409">
    <property type="term" value="F:glutamate formimidoyltransferase activity"/>
    <property type="evidence" value="ECO:0007669"/>
    <property type="project" value="UniProtKB-EC"/>
</dbReference>
<evidence type="ECO:0000259" key="21">
    <source>
        <dbReference type="SMART" id="SM01222"/>
    </source>
</evidence>
<dbReference type="PANTHER" id="PTHR12234">
    <property type="entry name" value="FORMIMINOTRANSFERASE-CYCLODEAMINASE"/>
    <property type="match status" value="1"/>
</dbReference>
<proteinExistence type="inferred from homology"/>
<feature type="domain" description="Formiminotransferase C-terminal subdomain" evidence="20">
    <location>
        <begin position="191"/>
        <end position="305"/>
    </location>
</feature>
<dbReference type="SUPFAM" id="SSF55116">
    <property type="entry name" value="Formiminotransferase domain of formiminotransferase-cyclodeaminase"/>
    <property type="match status" value="2"/>
</dbReference>